<dbReference type="Proteomes" id="UP000228503">
    <property type="component" value="Unassembled WGS sequence"/>
</dbReference>
<name>A0A2M7U1J8_9BACT</name>
<dbReference type="EMBL" id="PFOB01000008">
    <property type="protein sequence ID" value="PIZ63937.1"/>
    <property type="molecule type" value="Genomic_DNA"/>
</dbReference>
<accession>A0A2M7U1J8</accession>
<dbReference type="AlphaFoldDB" id="A0A2M7U1J8"/>
<evidence type="ECO:0000313" key="2">
    <source>
        <dbReference type="Proteomes" id="UP000228503"/>
    </source>
</evidence>
<gene>
    <name evidence="1" type="ORF">COY16_00625</name>
</gene>
<sequence length="205" mass="22809">MTQIKEELAVQVDHPIFKIMPGINHMAVDSVVEARHHDSSHNYSYNLRPTKRLRTPYPVNIGATIQKVNDEPPYIVRDMVLKTSSRDGGLFGRVAIKHLLNWGENGYTPEAGQVHYYDYATEMNYFVFEGSLVREDGAGKRQLVGDTARFEDGQGLSVAIDASGIEVTLLGENFADISFDQSGVSMAVANIDDGVYTSSKELYFL</sequence>
<organism evidence="1 2">
    <name type="scientific">Candidatus Roizmanbacteria bacterium CG_4_10_14_0_2_um_filter_39_13</name>
    <dbReference type="NCBI Taxonomy" id="1974825"/>
    <lineage>
        <taxon>Bacteria</taxon>
        <taxon>Candidatus Roizmaniibacteriota</taxon>
    </lineage>
</organism>
<reference evidence="2" key="1">
    <citation type="submission" date="2017-09" db="EMBL/GenBank/DDBJ databases">
        <title>Depth-based differentiation of microbial function through sediment-hosted aquifers and enrichment of novel symbionts in the deep terrestrial subsurface.</title>
        <authorList>
            <person name="Probst A.J."/>
            <person name="Ladd B."/>
            <person name="Jarett J.K."/>
            <person name="Geller-Mcgrath D.E."/>
            <person name="Sieber C.M.K."/>
            <person name="Emerson J.B."/>
            <person name="Anantharaman K."/>
            <person name="Thomas B.C."/>
            <person name="Malmstrom R."/>
            <person name="Stieglmeier M."/>
            <person name="Klingl A."/>
            <person name="Woyke T."/>
            <person name="Ryan C.M."/>
            <person name="Banfield J.F."/>
        </authorList>
    </citation>
    <scope>NUCLEOTIDE SEQUENCE [LARGE SCALE GENOMIC DNA]</scope>
</reference>
<evidence type="ECO:0000313" key="1">
    <source>
        <dbReference type="EMBL" id="PIZ63937.1"/>
    </source>
</evidence>
<comment type="caution">
    <text evidence="1">The sequence shown here is derived from an EMBL/GenBank/DDBJ whole genome shotgun (WGS) entry which is preliminary data.</text>
</comment>
<protein>
    <submittedName>
        <fullName evidence="1">Uncharacterized protein</fullName>
    </submittedName>
</protein>
<proteinExistence type="predicted"/>